<evidence type="ECO:0000313" key="1">
    <source>
        <dbReference type="EMBL" id="KZC13992.1"/>
    </source>
</evidence>
<dbReference type="EMBL" id="KQ435030">
    <property type="protein sequence ID" value="KZC13992.1"/>
    <property type="molecule type" value="Genomic_DNA"/>
</dbReference>
<dbReference type="Proteomes" id="UP000076502">
    <property type="component" value="Unassembled WGS sequence"/>
</dbReference>
<dbReference type="AlphaFoldDB" id="A0A154PQ27"/>
<evidence type="ECO:0000313" key="2">
    <source>
        <dbReference type="Proteomes" id="UP000076502"/>
    </source>
</evidence>
<protein>
    <submittedName>
        <fullName evidence="1">Uncharacterized protein</fullName>
    </submittedName>
</protein>
<name>A0A154PQ27_DUFNO</name>
<sequence length="101" mass="11983">MTESTDDTSDFVQAMIADRKDIMIDGRRLTISAMDKSIRMLFLDYPILDTSLSYVRIRYETIWLYDINSPDSEYRRRKKNATFLSVLYNSCFCYEPLNLLQ</sequence>
<dbReference type="OrthoDB" id="5980302at2759"/>
<accession>A0A154PQ27</accession>
<gene>
    <name evidence="1" type="ORF">WN55_06522</name>
</gene>
<keyword evidence="2" id="KW-1185">Reference proteome</keyword>
<reference evidence="1 2" key="1">
    <citation type="submission" date="2015-07" db="EMBL/GenBank/DDBJ databases">
        <title>The genome of Dufourea novaeangliae.</title>
        <authorList>
            <person name="Pan H."/>
            <person name="Kapheim K."/>
        </authorList>
    </citation>
    <scope>NUCLEOTIDE SEQUENCE [LARGE SCALE GENOMIC DNA]</scope>
    <source>
        <strain evidence="1">0120121106</strain>
        <tissue evidence="1">Whole body</tissue>
    </source>
</reference>
<proteinExistence type="predicted"/>
<organism evidence="1 2">
    <name type="scientific">Dufourea novaeangliae</name>
    <name type="common">Sweat bee</name>
    <dbReference type="NCBI Taxonomy" id="178035"/>
    <lineage>
        <taxon>Eukaryota</taxon>
        <taxon>Metazoa</taxon>
        <taxon>Ecdysozoa</taxon>
        <taxon>Arthropoda</taxon>
        <taxon>Hexapoda</taxon>
        <taxon>Insecta</taxon>
        <taxon>Pterygota</taxon>
        <taxon>Neoptera</taxon>
        <taxon>Endopterygota</taxon>
        <taxon>Hymenoptera</taxon>
        <taxon>Apocrita</taxon>
        <taxon>Aculeata</taxon>
        <taxon>Apoidea</taxon>
        <taxon>Anthophila</taxon>
        <taxon>Halictidae</taxon>
        <taxon>Rophitinae</taxon>
        <taxon>Dufourea</taxon>
    </lineage>
</organism>